<keyword evidence="2" id="KW-0012">Acyltransferase</keyword>
<evidence type="ECO:0000313" key="3">
    <source>
        <dbReference type="Proteomes" id="UP000198964"/>
    </source>
</evidence>
<keyword evidence="1" id="KW-0812">Transmembrane</keyword>
<evidence type="ECO:0000313" key="2">
    <source>
        <dbReference type="EMBL" id="SFF38638.1"/>
    </source>
</evidence>
<feature type="transmembrane region" description="Helical" evidence="1">
    <location>
        <begin position="209"/>
        <end position="231"/>
    </location>
</feature>
<dbReference type="GO" id="GO:0016746">
    <property type="term" value="F:acyltransferase activity"/>
    <property type="evidence" value="ECO:0007669"/>
    <property type="project" value="UniProtKB-KW"/>
</dbReference>
<proteinExistence type="predicted"/>
<sequence>MEQTTSSTKSQRVLSIDIMRGLTLFLMLFVNDLFVPGAPKWMVHTPADFDGMGLADWVFPGFLFMVGLSVPFAFASRLKKGDRKPQLLGHILVRTISLLIIGVLMLNAGRINPELTGMNRFVWAILMYLCVFLIWNKYPLNPNYKKLFIGLKTLGILGLVALVAIYRAGESGQVEWLRTGWWGILGLIGWGYFAASVTFLIVGERMLGIVAGWLLFFVLNVLSQLQLLGGLDVIKPVFGVLLSGSTPSIVMAGLVVGLLLKQQGKNKQRFLMILVLMGIASLVAGLVLRQWFIVSKIQATPSWGMLCNGISMLLFALLYLVLDVWKKQQWSRVFLPAGQNSLTTYLAPDIFYYLIWGLSLPILFYKQEDSQLLVVAGSLVWAFAMVGFAALLARINIRLKL</sequence>
<feature type="transmembrane region" description="Helical" evidence="1">
    <location>
        <begin position="342"/>
        <end position="365"/>
    </location>
</feature>
<keyword evidence="1" id="KW-1133">Transmembrane helix</keyword>
<feature type="transmembrane region" description="Helical" evidence="1">
    <location>
        <begin position="147"/>
        <end position="169"/>
    </location>
</feature>
<organism evidence="2 3">
    <name type="scientific">Sunxiuqinia elliptica</name>
    <dbReference type="NCBI Taxonomy" id="655355"/>
    <lineage>
        <taxon>Bacteria</taxon>
        <taxon>Pseudomonadati</taxon>
        <taxon>Bacteroidota</taxon>
        <taxon>Bacteroidia</taxon>
        <taxon>Marinilabiliales</taxon>
        <taxon>Prolixibacteraceae</taxon>
        <taxon>Sunxiuqinia</taxon>
    </lineage>
</organism>
<dbReference type="STRING" id="655355.SAMN05216283_105184"/>
<feature type="transmembrane region" description="Helical" evidence="1">
    <location>
        <begin position="271"/>
        <end position="291"/>
    </location>
</feature>
<name>A0A1I2IAD8_9BACT</name>
<keyword evidence="1" id="KW-0472">Membrane</keyword>
<feature type="transmembrane region" description="Helical" evidence="1">
    <location>
        <begin position="21"/>
        <end position="37"/>
    </location>
</feature>
<dbReference type="PANTHER" id="PTHR31061">
    <property type="entry name" value="LD22376P"/>
    <property type="match status" value="1"/>
</dbReference>
<evidence type="ECO:0000256" key="1">
    <source>
        <dbReference type="SAM" id="Phobius"/>
    </source>
</evidence>
<feature type="transmembrane region" description="Helical" evidence="1">
    <location>
        <begin position="57"/>
        <end position="75"/>
    </location>
</feature>
<reference evidence="2 3" key="1">
    <citation type="submission" date="2016-10" db="EMBL/GenBank/DDBJ databases">
        <authorList>
            <person name="de Groot N.N."/>
        </authorList>
    </citation>
    <scope>NUCLEOTIDE SEQUENCE [LARGE SCALE GENOMIC DNA]</scope>
    <source>
        <strain evidence="2 3">CGMCC 1.9156</strain>
    </source>
</reference>
<feature type="transmembrane region" description="Helical" evidence="1">
    <location>
        <begin position="371"/>
        <end position="393"/>
    </location>
</feature>
<dbReference type="EMBL" id="FONW01000005">
    <property type="protein sequence ID" value="SFF38638.1"/>
    <property type="molecule type" value="Genomic_DNA"/>
</dbReference>
<keyword evidence="3" id="KW-1185">Reference proteome</keyword>
<feature type="transmembrane region" description="Helical" evidence="1">
    <location>
        <begin position="237"/>
        <end position="259"/>
    </location>
</feature>
<accession>A0A1I2IAD8</accession>
<dbReference type="PANTHER" id="PTHR31061:SF24">
    <property type="entry name" value="LD22376P"/>
    <property type="match status" value="1"/>
</dbReference>
<gene>
    <name evidence="2" type="ORF">SAMN05216283_105184</name>
</gene>
<feature type="transmembrane region" description="Helical" evidence="1">
    <location>
        <begin position="118"/>
        <end position="135"/>
    </location>
</feature>
<protein>
    <submittedName>
        <fullName evidence="2">Predicted acyltransferase</fullName>
    </submittedName>
</protein>
<dbReference type="Proteomes" id="UP000198964">
    <property type="component" value="Unassembled WGS sequence"/>
</dbReference>
<feature type="transmembrane region" description="Helical" evidence="1">
    <location>
        <begin position="303"/>
        <end position="322"/>
    </location>
</feature>
<keyword evidence="2" id="KW-0808">Transferase</keyword>
<dbReference type="RefSeq" id="WP_093920091.1">
    <property type="nucleotide sequence ID" value="NZ_FONW01000005.1"/>
</dbReference>
<feature type="transmembrane region" description="Helical" evidence="1">
    <location>
        <begin position="87"/>
        <end position="106"/>
    </location>
</feature>
<dbReference type="AlphaFoldDB" id="A0A1I2IAD8"/>
<feature type="transmembrane region" description="Helical" evidence="1">
    <location>
        <begin position="181"/>
        <end position="202"/>
    </location>
</feature>